<name>A0A9P5TFX2_GYMJU</name>
<dbReference type="AlphaFoldDB" id="A0A9P5TFX2"/>
<sequence length="297" mass="32451">MPLAGAVAEVATEGLASTYLDPASAFNGNLLPHERLGSPLASMANNQCKQWAGQPHTSPNVTTACNYNHQGLDINLYTYNEAADQEAPILSSNRQNLSPSLCNDAFLGSNQQNISSTLASLIISQNIKITDIHDLDKGNHAIVHCSEPSQAVIHQPIPLNPYNYLEPLQNLILPAYPEPDNHPHTQVNQEPPYSELYPRLVPRLSALTSREAEKKHMHMSDLAPQPVPQCSALSTSSASGSIMPASFLPEPSSMNTSPNLLAALQVYARQRQIECWWDTMDHLVPESIQADGLFSFI</sequence>
<protein>
    <submittedName>
        <fullName evidence="2">Uncharacterized protein</fullName>
    </submittedName>
</protein>
<feature type="region of interest" description="Disordered" evidence="1">
    <location>
        <begin position="210"/>
        <end position="235"/>
    </location>
</feature>
<reference evidence="2" key="1">
    <citation type="submission" date="2020-11" db="EMBL/GenBank/DDBJ databases">
        <authorList>
            <consortium name="DOE Joint Genome Institute"/>
            <person name="Ahrendt S."/>
            <person name="Riley R."/>
            <person name="Andreopoulos W."/>
            <person name="LaButti K."/>
            <person name="Pangilinan J."/>
            <person name="Ruiz-duenas F.J."/>
            <person name="Barrasa J.M."/>
            <person name="Sanchez-Garcia M."/>
            <person name="Camarero S."/>
            <person name="Miyauchi S."/>
            <person name="Serrano A."/>
            <person name="Linde D."/>
            <person name="Babiker R."/>
            <person name="Drula E."/>
            <person name="Ayuso-Fernandez I."/>
            <person name="Pacheco R."/>
            <person name="Padilla G."/>
            <person name="Ferreira P."/>
            <person name="Barriuso J."/>
            <person name="Kellner H."/>
            <person name="Castanera R."/>
            <person name="Alfaro M."/>
            <person name="Ramirez L."/>
            <person name="Pisabarro A.G."/>
            <person name="Kuo A."/>
            <person name="Tritt A."/>
            <person name="Lipzen A."/>
            <person name="He G."/>
            <person name="Yan M."/>
            <person name="Ng V."/>
            <person name="Cullen D."/>
            <person name="Martin F."/>
            <person name="Rosso M.-N."/>
            <person name="Henrissat B."/>
            <person name="Hibbett D."/>
            <person name="Martinez A.T."/>
            <person name="Grigoriev I.V."/>
        </authorList>
    </citation>
    <scope>NUCLEOTIDE SEQUENCE</scope>
    <source>
        <strain evidence="2">AH 44721</strain>
    </source>
</reference>
<accession>A0A9P5TFX2</accession>
<evidence type="ECO:0000313" key="3">
    <source>
        <dbReference type="Proteomes" id="UP000724874"/>
    </source>
</evidence>
<evidence type="ECO:0000313" key="2">
    <source>
        <dbReference type="EMBL" id="KAF8872791.1"/>
    </source>
</evidence>
<organism evidence="2 3">
    <name type="scientific">Gymnopilus junonius</name>
    <name type="common">Spectacular rustgill mushroom</name>
    <name type="synonym">Gymnopilus spectabilis subsp. junonius</name>
    <dbReference type="NCBI Taxonomy" id="109634"/>
    <lineage>
        <taxon>Eukaryota</taxon>
        <taxon>Fungi</taxon>
        <taxon>Dikarya</taxon>
        <taxon>Basidiomycota</taxon>
        <taxon>Agaricomycotina</taxon>
        <taxon>Agaricomycetes</taxon>
        <taxon>Agaricomycetidae</taxon>
        <taxon>Agaricales</taxon>
        <taxon>Agaricineae</taxon>
        <taxon>Hymenogastraceae</taxon>
        <taxon>Gymnopilus</taxon>
    </lineage>
</organism>
<proteinExistence type="predicted"/>
<evidence type="ECO:0000256" key="1">
    <source>
        <dbReference type="SAM" id="MobiDB-lite"/>
    </source>
</evidence>
<dbReference type="EMBL" id="JADNYJ010000255">
    <property type="protein sequence ID" value="KAF8872791.1"/>
    <property type="molecule type" value="Genomic_DNA"/>
</dbReference>
<dbReference type="Proteomes" id="UP000724874">
    <property type="component" value="Unassembled WGS sequence"/>
</dbReference>
<comment type="caution">
    <text evidence="2">The sequence shown here is derived from an EMBL/GenBank/DDBJ whole genome shotgun (WGS) entry which is preliminary data.</text>
</comment>
<keyword evidence="3" id="KW-1185">Reference proteome</keyword>
<gene>
    <name evidence="2" type="ORF">CPB84DRAFT_1967317</name>
</gene>